<keyword evidence="2 7" id="KW-0812">Transmembrane</keyword>
<evidence type="ECO:0000256" key="4">
    <source>
        <dbReference type="ARBA" id="ARBA00023136"/>
    </source>
</evidence>
<feature type="coiled-coil region" evidence="5">
    <location>
        <begin position="102"/>
        <end position="166"/>
    </location>
</feature>
<sequence length="295" mass="32546">MNPVFKLDAPWLSHSNTPKSLRITAAALAFGVHALFVVLMLLSVNWKTQDAGPVAVEMWSPAEMAPLPQPDMQPPAPVQQAPTTVPPPVPQAVPPAQPDIALAQQREQRDKLKRKAQEKLAQAKLVQEKLAQEKLVQEKLVQERLAQQAQIRQAQLAQQKIAAEKRKVALQKLMAQQTASELSSQSERALNSANQFSRQQAGMMQEFKDKIKAKIRSRIILPEGLQGNPEAIFIVTVLPSGEVVQVSLQHSSGQPVYDDAVRRAILKASPLPMPPDAVLAGQFRELNLHFSPQDH</sequence>
<feature type="compositionally biased region" description="Pro residues" evidence="6">
    <location>
        <begin position="84"/>
        <end position="95"/>
    </location>
</feature>
<gene>
    <name evidence="8" type="ORF">CARN7_0374</name>
</gene>
<evidence type="ECO:0000313" key="8">
    <source>
        <dbReference type="EMBL" id="CBI09637.1"/>
    </source>
</evidence>
<dbReference type="NCBIfam" id="TIGR01352">
    <property type="entry name" value="tonB_Cterm"/>
    <property type="match status" value="1"/>
</dbReference>
<keyword evidence="5" id="KW-0175">Coiled coil</keyword>
<evidence type="ECO:0000256" key="2">
    <source>
        <dbReference type="ARBA" id="ARBA00022692"/>
    </source>
</evidence>
<organism evidence="8">
    <name type="scientific">mine drainage metagenome</name>
    <dbReference type="NCBI Taxonomy" id="410659"/>
    <lineage>
        <taxon>unclassified sequences</taxon>
        <taxon>metagenomes</taxon>
        <taxon>ecological metagenomes</taxon>
    </lineage>
</organism>
<keyword evidence="4 7" id="KW-0472">Membrane</keyword>
<dbReference type="Gene3D" id="3.30.1150.10">
    <property type="match status" value="1"/>
</dbReference>
<dbReference type="GO" id="GO:0019534">
    <property type="term" value="F:toxin transmembrane transporter activity"/>
    <property type="evidence" value="ECO:0007669"/>
    <property type="project" value="InterPro"/>
</dbReference>
<evidence type="ECO:0000256" key="1">
    <source>
        <dbReference type="ARBA" id="ARBA00004167"/>
    </source>
</evidence>
<dbReference type="NCBIfam" id="TIGR02794">
    <property type="entry name" value="tolA_full"/>
    <property type="match status" value="1"/>
</dbReference>
<dbReference type="GO" id="GO:0043213">
    <property type="term" value="P:bacteriocin transport"/>
    <property type="evidence" value="ECO:0007669"/>
    <property type="project" value="InterPro"/>
</dbReference>
<evidence type="ECO:0000256" key="3">
    <source>
        <dbReference type="ARBA" id="ARBA00022989"/>
    </source>
</evidence>
<keyword evidence="3 7" id="KW-1133">Transmembrane helix</keyword>
<dbReference type="InterPro" id="IPR006260">
    <property type="entry name" value="TonB/TolA_C"/>
</dbReference>
<evidence type="ECO:0000256" key="6">
    <source>
        <dbReference type="SAM" id="MobiDB-lite"/>
    </source>
</evidence>
<dbReference type="AlphaFoldDB" id="E6QQW6"/>
<dbReference type="InterPro" id="IPR014161">
    <property type="entry name" value="Tol-Pal_TolA"/>
</dbReference>
<dbReference type="Pfam" id="PF13103">
    <property type="entry name" value="TonB_2"/>
    <property type="match status" value="1"/>
</dbReference>
<dbReference type="GO" id="GO:0016020">
    <property type="term" value="C:membrane"/>
    <property type="evidence" value="ECO:0007669"/>
    <property type="project" value="UniProtKB-SubCell"/>
</dbReference>
<name>E6QQW6_9ZZZZ</name>
<feature type="region of interest" description="Disordered" evidence="6">
    <location>
        <begin position="65"/>
        <end position="95"/>
    </location>
</feature>
<feature type="transmembrane region" description="Helical" evidence="7">
    <location>
        <begin position="20"/>
        <end position="42"/>
    </location>
</feature>
<dbReference type="SUPFAM" id="SSF74653">
    <property type="entry name" value="TolA/TonB C-terminal domain"/>
    <property type="match status" value="1"/>
</dbReference>
<accession>E6QQW6</accession>
<evidence type="ECO:0000256" key="7">
    <source>
        <dbReference type="SAM" id="Phobius"/>
    </source>
</evidence>
<protein>
    <submittedName>
        <fullName evidence="8">Putative Periplasmic protein TonB</fullName>
    </submittedName>
</protein>
<comment type="caution">
    <text evidence="8">The sequence shown here is derived from an EMBL/GenBank/DDBJ whole genome shotgun (WGS) entry which is preliminary data.</text>
</comment>
<reference evidence="8" key="1">
    <citation type="submission" date="2009-10" db="EMBL/GenBank/DDBJ databases">
        <title>Diversity of trophic interactions inside an arsenic-rich microbial ecosystem.</title>
        <authorList>
            <person name="Bertin P.N."/>
            <person name="Heinrich-Salmeron A."/>
            <person name="Pelletier E."/>
            <person name="Goulhen-Chollet F."/>
            <person name="Arsene-Ploetze F."/>
            <person name="Gallien S."/>
            <person name="Calteau A."/>
            <person name="Vallenet D."/>
            <person name="Casiot C."/>
            <person name="Chane-Woon-Ming B."/>
            <person name="Giloteaux L."/>
            <person name="Barakat M."/>
            <person name="Bonnefoy V."/>
            <person name="Bruneel O."/>
            <person name="Chandler M."/>
            <person name="Cleiss J."/>
            <person name="Duran R."/>
            <person name="Elbaz-Poulichet F."/>
            <person name="Fonknechten N."/>
            <person name="Lauga B."/>
            <person name="Mornico D."/>
            <person name="Ortet P."/>
            <person name="Schaeffer C."/>
            <person name="Siguier P."/>
            <person name="Alexander Thil Smith A."/>
            <person name="Van Dorsselaer A."/>
            <person name="Weissenbach J."/>
            <person name="Medigue C."/>
            <person name="Le Paslier D."/>
        </authorList>
    </citation>
    <scope>NUCLEOTIDE SEQUENCE</scope>
</reference>
<feature type="compositionally biased region" description="Pro residues" evidence="6">
    <location>
        <begin position="67"/>
        <end position="77"/>
    </location>
</feature>
<comment type="subcellular location">
    <subcellularLocation>
        <location evidence="1">Membrane</location>
        <topology evidence="1">Single-pass membrane protein</topology>
    </subcellularLocation>
</comment>
<dbReference type="EMBL" id="CABR01000043">
    <property type="protein sequence ID" value="CBI09637.1"/>
    <property type="molecule type" value="Genomic_DNA"/>
</dbReference>
<evidence type="ECO:0000256" key="5">
    <source>
        <dbReference type="SAM" id="Coils"/>
    </source>
</evidence>
<proteinExistence type="predicted"/>